<evidence type="ECO:0000256" key="4">
    <source>
        <dbReference type="PROSITE-ProRule" id="PRU00134"/>
    </source>
</evidence>
<evidence type="ECO:0000313" key="6">
    <source>
        <dbReference type="EMBL" id="PRP85944.1"/>
    </source>
</evidence>
<evidence type="ECO:0000256" key="1">
    <source>
        <dbReference type="ARBA" id="ARBA00022723"/>
    </source>
</evidence>
<dbReference type="GO" id="GO:0008270">
    <property type="term" value="F:zinc ion binding"/>
    <property type="evidence" value="ECO:0007669"/>
    <property type="project" value="UniProtKB-KW"/>
</dbReference>
<organism evidence="6 7">
    <name type="scientific">Planoprotostelium fungivorum</name>
    <dbReference type="NCBI Taxonomy" id="1890364"/>
    <lineage>
        <taxon>Eukaryota</taxon>
        <taxon>Amoebozoa</taxon>
        <taxon>Evosea</taxon>
        <taxon>Variosea</taxon>
        <taxon>Cavosteliida</taxon>
        <taxon>Cavosteliaceae</taxon>
        <taxon>Planoprotostelium</taxon>
    </lineage>
</organism>
<evidence type="ECO:0000256" key="3">
    <source>
        <dbReference type="ARBA" id="ARBA00022833"/>
    </source>
</evidence>
<dbReference type="GO" id="GO:0000981">
    <property type="term" value="F:DNA-binding transcription factor activity, RNA polymerase II-specific"/>
    <property type="evidence" value="ECO:0007669"/>
    <property type="project" value="TreeGrafter"/>
</dbReference>
<feature type="domain" description="MYND-type" evidence="5">
    <location>
        <begin position="488"/>
        <end position="525"/>
    </location>
</feature>
<dbReference type="SUPFAM" id="SSF48371">
    <property type="entry name" value="ARM repeat"/>
    <property type="match status" value="1"/>
</dbReference>
<keyword evidence="1" id="KW-0479">Metal-binding</keyword>
<dbReference type="InParanoid" id="A0A2P6NPR5"/>
<dbReference type="EMBL" id="MDYQ01000037">
    <property type="protein sequence ID" value="PRP85944.1"/>
    <property type="molecule type" value="Genomic_DNA"/>
</dbReference>
<dbReference type="GO" id="GO:0005634">
    <property type="term" value="C:nucleus"/>
    <property type="evidence" value="ECO:0007669"/>
    <property type="project" value="TreeGrafter"/>
</dbReference>
<dbReference type="PROSITE" id="PS50865">
    <property type="entry name" value="ZF_MYND_2"/>
    <property type="match status" value="1"/>
</dbReference>
<dbReference type="Proteomes" id="UP000241769">
    <property type="component" value="Unassembled WGS sequence"/>
</dbReference>
<keyword evidence="3" id="KW-0862">Zinc</keyword>
<dbReference type="STRING" id="1890364.A0A2P6NPR5"/>
<dbReference type="PANTHER" id="PTHR10237:SF14">
    <property type="entry name" value="MYND-TYPE DOMAIN-CONTAINING PROTEIN"/>
    <property type="match status" value="1"/>
</dbReference>
<reference evidence="6 7" key="1">
    <citation type="journal article" date="2018" name="Genome Biol. Evol.">
        <title>Multiple Roots of Fruiting Body Formation in Amoebozoa.</title>
        <authorList>
            <person name="Hillmann F."/>
            <person name="Forbes G."/>
            <person name="Novohradska S."/>
            <person name="Ferling I."/>
            <person name="Riege K."/>
            <person name="Groth M."/>
            <person name="Westermann M."/>
            <person name="Marz M."/>
            <person name="Spaller T."/>
            <person name="Winckler T."/>
            <person name="Schaap P."/>
            <person name="Glockner G."/>
        </authorList>
    </citation>
    <scope>NUCLEOTIDE SEQUENCE [LARGE SCALE GENOMIC DNA]</scope>
    <source>
        <strain evidence="6 7">Jena</strain>
    </source>
</reference>
<dbReference type="InterPro" id="IPR002893">
    <property type="entry name" value="Znf_MYND"/>
</dbReference>
<keyword evidence="2 4" id="KW-0863">Zinc-finger</keyword>
<dbReference type="Gene3D" id="1.25.10.10">
    <property type="entry name" value="Leucine-rich Repeat Variant"/>
    <property type="match status" value="1"/>
</dbReference>
<proteinExistence type="predicted"/>
<comment type="caution">
    <text evidence="6">The sequence shown here is derived from an EMBL/GenBank/DDBJ whole genome shotgun (WGS) entry which is preliminary data.</text>
</comment>
<evidence type="ECO:0000259" key="5">
    <source>
        <dbReference type="PROSITE" id="PS50865"/>
    </source>
</evidence>
<protein>
    <submittedName>
        <fullName evidence="6">Zinc finger MYND domain-containing protein 10</fullName>
    </submittedName>
</protein>
<evidence type="ECO:0000313" key="7">
    <source>
        <dbReference type="Proteomes" id="UP000241769"/>
    </source>
</evidence>
<dbReference type="InterPro" id="IPR024119">
    <property type="entry name" value="TF_DEAF-1"/>
</dbReference>
<dbReference type="Gene3D" id="6.10.140.2220">
    <property type="match status" value="1"/>
</dbReference>
<dbReference type="PANTHER" id="PTHR10237">
    <property type="entry name" value="DEFORMED EPIDERMAL AUTOREGULATORY FACTOR 1 HOMOLOG SUPPRESSIN"/>
    <property type="match status" value="1"/>
</dbReference>
<keyword evidence="7" id="KW-1185">Reference proteome</keyword>
<evidence type="ECO:0000256" key="2">
    <source>
        <dbReference type="ARBA" id="ARBA00022771"/>
    </source>
</evidence>
<dbReference type="InterPro" id="IPR016024">
    <property type="entry name" value="ARM-type_fold"/>
</dbReference>
<sequence length="529" mass="59141">MTTQYLAQWAKLSPPEQQKVAKSFLENYAQLPHAELGEQIEKMVQLTTLTGAATAIICARAARTLLSHKIILKLFDVLSWAMKERTEILEQLTSVLRQFTVVAGFVDNQLFPVMLQQDLLTFSVRTIKKISKMADNVIDPAASANLLAVITSLSDPVQGKDELTLLRNAEKLIDFDIRLMLSNSDTFICSQALRNIEYIRPYASEGWKDKLVDRMVEPSVWNRLLKYLEEDEEVLQEVSLSLLGDIAFAKASPVLAILPIILKTMQETSSQVVRQDAIKCVAGVLTSGSQEERATLVGSGGMKVLDHIREEVTAQQTFVGQALAELLDKGFLEQVLAYRPSIVNDVCYLFHFYHSADGSDDAAPRAFIHSSNCLINLSKGNKERSLQIIQSGVPISLWKACFNPVLTELLGGESNLQNHLLILDSILRLARPEEMEKMERQNRAIASRIPNRIRDVDRLRQAMGGMGITVSEPVLHSMYNPEIMQHVCLTCGLKNPGKRCSKCSAAAYCSRECQVKDWPTHKRICKPSK</sequence>
<name>A0A2P6NPR5_9EUKA</name>
<dbReference type="AlphaFoldDB" id="A0A2P6NPR5"/>
<dbReference type="SUPFAM" id="SSF144232">
    <property type="entry name" value="HIT/MYND zinc finger-like"/>
    <property type="match status" value="1"/>
</dbReference>
<dbReference type="Pfam" id="PF01753">
    <property type="entry name" value="zf-MYND"/>
    <property type="match status" value="1"/>
</dbReference>
<gene>
    <name evidence="6" type="ORF">PROFUN_06066</name>
</gene>
<dbReference type="InterPro" id="IPR011989">
    <property type="entry name" value="ARM-like"/>
</dbReference>
<accession>A0A2P6NPR5</accession>
<dbReference type="OrthoDB" id="5231159at2759"/>